<dbReference type="OMA" id="GRKLMAM"/>
<accession>A0A914BJ51</accession>
<dbReference type="GO" id="GO:0046872">
    <property type="term" value="F:metal ion binding"/>
    <property type="evidence" value="ECO:0007669"/>
    <property type="project" value="UniProtKB-KW"/>
</dbReference>
<dbReference type="PANTHER" id="PTHR46458:SF1">
    <property type="entry name" value="GEO09476P1"/>
    <property type="match status" value="1"/>
</dbReference>
<evidence type="ECO:0000256" key="1">
    <source>
        <dbReference type="ARBA" id="ARBA00022448"/>
    </source>
</evidence>
<evidence type="ECO:0000313" key="8">
    <source>
        <dbReference type="EnsemblMetazoa" id="XP_038076308.1"/>
    </source>
</evidence>
<organism evidence="8 9">
    <name type="scientific">Patiria miniata</name>
    <name type="common">Bat star</name>
    <name type="synonym">Asterina miniata</name>
    <dbReference type="NCBI Taxonomy" id="46514"/>
    <lineage>
        <taxon>Eukaryota</taxon>
        <taxon>Metazoa</taxon>
        <taxon>Echinodermata</taxon>
        <taxon>Eleutherozoa</taxon>
        <taxon>Asterozoa</taxon>
        <taxon>Asteroidea</taxon>
        <taxon>Valvatacea</taxon>
        <taxon>Valvatida</taxon>
        <taxon>Asterinidae</taxon>
        <taxon>Patiria</taxon>
    </lineage>
</organism>
<protein>
    <recommendedName>
        <fullName evidence="7">Globin domain-containing protein</fullName>
    </recommendedName>
</protein>
<evidence type="ECO:0000259" key="7">
    <source>
        <dbReference type="PROSITE" id="PS01033"/>
    </source>
</evidence>
<dbReference type="OrthoDB" id="436496at2759"/>
<name>A0A914BJ51_PATMI</name>
<dbReference type="GO" id="GO:0019825">
    <property type="term" value="F:oxygen binding"/>
    <property type="evidence" value="ECO:0007669"/>
    <property type="project" value="InterPro"/>
</dbReference>
<dbReference type="CDD" id="cd01040">
    <property type="entry name" value="Mb-like"/>
    <property type="match status" value="1"/>
</dbReference>
<proteinExistence type="inferred from homology"/>
<sequence>MADTEAAPLSSVQINAVQESWKIIVANSKENGVTLIKRMLTEHPEILHLFSFGRCGLSGEAIFQQPMFHRHCQYVMESLDAAVNGLIDLTALVPVLEKLGEKHKSFQVKREHFQYLQEAFVFMLQKALGDDLTKNLAESWLAVYAVMVDTMASKM</sequence>
<evidence type="ECO:0000256" key="6">
    <source>
        <dbReference type="RuleBase" id="RU000356"/>
    </source>
</evidence>
<keyword evidence="4" id="KW-0479">Metal-binding</keyword>
<dbReference type="Gene3D" id="1.10.490.10">
    <property type="entry name" value="Globins"/>
    <property type="match status" value="1"/>
</dbReference>
<comment type="similarity">
    <text evidence="6">Belongs to the globin family.</text>
</comment>
<evidence type="ECO:0000256" key="4">
    <source>
        <dbReference type="ARBA" id="ARBA00022723"/>
    </source>
</evidence>
<dbReference type="RefSeq" id="XP_038076308.1">
    <property type="nucleotide sequence ID" value="XM_038220380.1"/>
</dbReference>
<dbReference type="AlphaFoldDB" id="A0A914BJ51"/>
<dbReference type="SUPFAM" id="SSF46458">
    <property type="entry name" value="Globin-like"/>
    <property type="match status" value="1"/>
</dbReference>
<evidence type="ECO:0000256" key="5">
    <source>
        <dbReference type="ARBA" id="ARBA00023004"/>
    </source>
</evidence>
<dbReference type="GO" id="GO:0020037">
    <property type="term" value="F:heme binding"/>
    <property type="evidence" value="ECO:0007669"/>
    <property type="project" value="InterPro"/>
</dbReference>
<dbReference type="InterPro" id="IPR000971">
    <property type="entry name" value="Globin"/>
</dbReference>
<dbReference type="GO" id="GO:0005344">
    <property type="term" value="F:oxygen carrier activity"/>
    <property type="evidence" value="ECO:0007669"/>
    <property type="project" value="UniProtKB-KW"/>
</dbReference>
<evidence type="ECO:0000313" key="9">
    <source>
        <dbReference type="Proteomes" id="UP000887568"/>
    </source>
</evidence>
<dbReference type="PROSITE" id="PS01033">
    <property type="entry name" value="GLOBIN"/>
    <property type="match status" value="1"/>
</dbReference>
<dbReference type="InterPro" id="IPR044399">
    <property type="entry name" value="Mb-like_M"/>
</dbReference>
<keyword evidence="2 6" id="KW-0349">Heme</keyword>
<dbReference type="EnsemblMetazoa" id="XM_038220380.1">
    <property type="protein sequence ID" value="XP_038076308.1"/>
    <property type="gene ID" value="LOC119744450"/>
</dbReference>
<dbReference type="InterPro" id="IPR050532">
    <property type="entry name" value="Globin-like_OT"/>
</dbReference>
<evidence type="ECO:0000256" key="3">
    <source>
        <dbReference type="ARBA" id="ARBA00022621"/>
    </source>
</evidence>
<keyword evidence="5" id="KW-0408">Iron</keyword>
<keyword evidence="1 6" id="KW-0813">Transport</keyword>
<keyword evidence="3 6" id="KW-0561">Oxygen transport</keyword>
<dbReference type="GeneID" id="119744450"/>
<dbReference type="InterPro" id="IPR009050">
    <property type="entry name" value="Globin-like_sf"/>
</dbReference>
<reference evidence="8" key="1">
    <citation type="submission" date="2022-11" db="UniProtKB">
        <authorList>
            <consortium name="EnsemblMetazoa"/>
        </authorList>
    </citation>
    <scope>IDENTIFICATION</scope>
</reference>
<keyword evidence="9" id="KW-1185">Reference proteome</keyword>
<dbReference type="InterPro" id="IPR012292">
    <property type="entry name" value="Globin/Proto"/>
</dbReference>
<dbReference type="Pfam" id="PF00042">
    <property type="entry name" value="Globin"/>
    <property type="match status" value="1"/>
</dbReference>
<dbReference type="Proteomes" id="UP000887568">
    <property type="component" value="Unplaced"/>
</dbReference>
<dbReference type="PANTHER" id="PTHR46458">
    <property type="entry name" value="BLR2807 PROTEIN"/>
    <property type="match status" value="1"/>
</dbReference>
<dbReference type="PRINTS" id="PR01907">
    <property type="entry name" value="WORMGLOBIN"/>
</dbReference>
<evidence type="ECO:0000256" key="2">
    <source>
        <dbReference type="ARBA" id="ARBA00022617"/>
    </source>
</evidence>
<feature type="domain" description="Globin" evidence="7">
    <location>
        <begin position="8"/>
        <end position="155"/>
    </location>
</feature>